<feature type="transmembrane region" description="Helical" evidence="2">
    <location>
        <begin position="86"/>
        <end position="106"/>
    </location>
</feature>
<keyword evidence="2" id="KW-0472">Membrane</keyword>
<feature type="region of interest" description="Disordered" evidence="1">
    <location>
        <begin position="1"/>
        <end position="24"/>
    </location>
</feature>
<keyword evidence="2" id="KW-1133">Transmembrane helix</keyword>
<evidence type="ECO:0000256" key="2">
    <source>
        <dbReference type="SAM" id="Phobius"/>
    </source>
</evidence>
<dbReference type="Proteomes" id="UP000189670">
    <property type="component" value="Unassembled WGS sequence"/>
</dbReference>
<evidence type="ECO:0000313" key="4">
    <source>
        <dbReference type="Proteomes" id="UP000189670"/>
    </source>
</evidence>
<evidence type="ECO:0000256" key="1">
    <source>
        <dbReference type="SAM" id="MobiDB-lite"/>
    </source>
</evidence>
<protein>
    <submittedName>
        <fullName evidence="3">Uncharacterized protein</fullName>
    </submittedName>
</protein>
<reference evidence="4" key="1">
    <citation type="submission" date="2012-11" db="EMBL/GenBank/DDBJ databases">
        <authorList>
            <person name="Lucero-Rivera Y.E."/>
            <person name="Tovar-Ramirez D."/>
        </authorList>
    </citation>
    <scope>NUCLEOTIDE SEQUENCE [LARGE SCALE GENOMIC DNA]</scope>
    <source>
        <strain evidence="4">Araruama</strain>
    </source>
</reference>
<dbReference type="AlphaFoldDB" id="A0A1V1P1X1"/>
<evidence type="ECO:0000313" key="3">
    <source>
        <dbReference type="EMBL" id="ETR68867.1"/>
    </source>
</evidence>
<accession>A0A1V1P1X1</accession>
<feature type="transmembrane region" description="Helical" evidence="2">
    <location>
        <begin position="118"/>
        <end position="136"/>
    </location>
</feature>
<sequence>MKETEKQLSEALSSEEKNEDVENELLKKLPPEAKKIFAMMATHRSGLIANPITHKINEKHIDKILEITEKDDDRSFKDAVESRKYALIYFIIFAGLFVFSTIFLVSYDKELYKEVIKLFAVFLGGLGSGFGFKSYLDRNR</sequence>
<comment type="caution">
    <text evidence="3">The sequence shown here is derived from an EMBL/GenBank/DDBJ whole genome shotgun (WGS) entry which is preliminary data.</text>
</comment>
<keyword evidence="2" id="KW-0812">Transmembrane</keyword>
<organism evidence="3 4">
    <name type="scientific">Candidatus Magnetoglobus multicellularis str. Araruama</name>
    <dbReference type="NCBI Taxonomy" id="890399"/>
    <lineage>
        <taxon>Bacteria</taxon>
        <taxon>Pseudomonadati</taxon>
        <taxon>Thermodesulfobacteriota</taxon>
        <taxon>Desulfobacteria</taxon>
        <taxon>Desulfobacterales</taxon>
        <taxon>Desulfobacteraceae</taxon>
        <taxon>Candidatus Magnetoglobus</taxon>
    </lineage>
</organism>
<dbReference type="EMBL" id="ATBP01000810">
    <property type="protein sequence ID" value="ETR68867.1"/>
    <property type="molecule type" value="Genomic_DNA"/>
</dbReference>
<gene>
    <name evidence="3" type="ORF">OMM_10095</name>
</gene>
<name>A0A1V1P1X1_9BACT</name>
<proteinExistence type="predicted"/>